<gene>
    <name evidence="2" type="primary">gb18264</name>
    <name evidence="2" type="ORF">PR202_gb18264</name>
</gene>
<evidence type="ECO:0000256" key="1">
    <source>
        <dbReference type="SAM" id="MobiDB-lite"/>
    </source>
</evidence>
<reference evidence="2" key="1">
    <citation type="journal article" date="2018" name="DNA Res.">
        <title>Multiple hybrid de novo genome assembly of finger millet, an orphan allotetraploid crop.</title>
        <authorList>
            <person name="Hatakeyama M."/>
            <person name="Aluri S."/>
            <person name="Balachadran M.T."/>
            <person name="Sivarajan S.R."/>
            <person name="Patrignani A."/>
            <person name="Gruter S."/>
            <person name="Poveda L."/>
            <person name="Shimizu-Inatsugi R."/>
            <person name="Baeten J."/>
            <person name="Francoijs K.J."/>
            <person name="Nataraja K.N."/>
            <person name="Reddy Y.A.N."/>
            <person name="Phadnis S."/>
            <person name="Ravikumar R.L."/>
            <person name="Schlapbach R."/>
            <person name="Sreeman S.M."/>
            <person name="Shimizu K.K."/>
        </authorList>
    </citation>
    <scope>NUCLEOTIDE SEQUENCE</scope>
</reference>
<sequence>MRVLPASWSSSCATASSSSAKGSSSTAAAAAAVYLNIYDISPLNHYLYWFGFGIFHSGIEGSYFNCVLPESIKVAAVRDATTHHDFSDDDGLGSNASIIDGTDEDDLDHLLTTPNSDAIPSRDRTLTPARDSF</sequence>
<accession>A0AAV5F5P5</accession>
<reference evidence="2" key="2">
    <citation type="submission" date="2021-12" db="EMBL/GenBank/DDBJ databases">
        <title>Resequencing data analysis of finger millet.</title>
        <authorList>
            <person name="Hatakeyama M."/>
            <person name="Aluri S."/>
            <person name="Balachadran M.T."/>
            <person name="Sivarajan S.R."/>
            <person name="Poveda L."/>
            <person name="Shimizu-Inatsugi R."/>
            <person name="Schlapbach R."/>
            <person name="Sreeman S.M."/>
            <person name="Shimizu K.K."/>
        </authorList>
    </citation>
    <scope>NUCLEOTIDE SEQUENCE</scope>
</reference>
<comment type="caution">
    <text evidence="2">The sequence shown here is derived from an EMBL/GenBank/DDBJ whole genome shotgun (WGS) entry which is preliminary data.</text>
</comment>
<organism evidence="2 3">
    <name type="scientific">Eleusine coracana subsp. coracana</name>
    <dbReference type="NCBI Taxonomy" id="191504"/>
    <lineage>
        <taxon>Eukaryota</taxon>
        <taxon>Viridiplantae</taxon>
        <taxon>Streptophyta</taxon>
        <taxon>Embryophyta</taxon>
        <taxon>Tracheophyta</taxon>
        <taxon>Spermatophyta</taxon>
        <taxon>Magnoliopsida</taxon>
        <taxon>Liliopsida</taxon>
        <taxon>Poales</taxon>
        <taxon>Poaceae</taxon>
        <taxon>PACMAD clade</taxon>
        <taxon>Chloridoideae</taxon>
        <taxon>Cynodonteae</taxon>
        <taxon>Eleusininae</taxon>
        <taxon>Eleusine</taxon>
    </lineage>
</organism>
<evidence type="ECO:0000313" key="2">
    <source>
        <dbReference type="EMBL" id="GJN29992.1"/>
    </source>
</evidence>
<dbReference type="EMBL" id="BQKI01000082">
    <property type="protein sequence ID" value="GJN29992.1"/>
    <property type="molecule type" value="Genomic_DNA"/>
</dbReference>
<name>A0AAV5F5P5_ELECO</name>
<keyword evidence="3" id="KW-1185">Reference proteome</keyword>
<evidence type="ECO:0008006" key="4">
    <source>
        <dbReference type="Google" id="ProtNLM"/>
    </source>
</evidence>
<feature type="region of interest" description="Disordered" evidence="1">
    <location>
        <begin position="87"/>
        <end position="133"/>
    </location>
</feature>
<dbReference type="Proteomes" id="UP001054889">
    <property type="component" value="Unassembled WGS sequence"/>
</dbReference>
<proteinExistence type="predicted"/>
<dbReference type="AlphaFoldDB" id="A0AAV5F5P5"/>
<feature type="region of interest" description="Disordered" evidence="1">
    <location>
        <begin position="1"/>
        <end position="21"/>
    </location>
</feature>
<evidence type="ECO:0000313" key="3">
    <source>
        <dbReference type="Proteomes" id="UP001054889"/>
    </source>
</evidence>
<protein>
    <recommendedName>
        <fullName evidence="4">DeSI-like protein</fullName>
    </recommendedName>
</protein>